<dbReference type="InterPro" id="IPR010658">
    <property type="entry name" value="Nodulin-like"/>
</dbReference>
<feature type="transmembrane region" description="Helical" evidence="5">
    <location>
        <begin position="537"/>
        <end position="558"/>
    </location>
</feature>
<feature type="transmembrane region" description="Helical" evidence="5">
    <location>
        <begin position="157"/>
        <end position="180"/>
    </location>
</feature>
<dbReference type="InterPro" id="IPR056555">
    <property type="entry name" value="NFD4_C"/>
</dbReference>
<evidence type="ECO:0000313" key="8">
    <source>
        <dbReference type="EMBL" id="RVX11902.1"/>
    </source>
</evidence>
<feature type="transmembrane region" description="Helical" evidence="5">
    <location>
        <begin position="224"/>
        <end position="241"/>
    </location>
</feature>
<dbReference type="AlphaFoldDB" id="A0A438JSG4"/>
<gene>
    <name evidence="8" type="primary">NFD4_18</name>
    <name evidence="8" type="ORF">CK203_009357</name>
</gene>
<protein>
    <submittedName>
        <fullName evidence="8">Protein nuclear fusion defective 4</fullName>
    </submittedName>
</protein>
<feature type="transmembrane region" description="Helical" evidence="5">
    <location>
        <begin position="343"/>
        <end position="372"/>
    </location>
</feature>
<evidence type="ECO:0000256" key="5">
    <source>
        <dbReference type="SAM" id="Phobius"/>
    </source>
</evidence>
<accession>A0A438JSG4</accession>
<dbReference type="Pfam" id="PF23262">
    <property type="entry name" value="NFD4_C"/>
    <property type="match status" value="1"/>
</dbReference>
<dbReference type="EMBL" id="QGNW01000029">
    <property type="protein sequence ID" value="RVX11902.1"/>
    <property type="molecule type" value="Genomic_DNA"/>
</dbReference>
<feature type="domain" description="Nodulin-like" evidence="6">
    <location>
        <begin position="26"/>
        <end position="271"/>
    </location>
</feature>
<evidence type="ECO:0000256" key="1">
    <source>
        <dbReference type="ARBA" id="ARBA00004141"/>
    </source>
</evidence>
<dbReference type="SUPFAM" id="SSF103473">
    <property type="entry name" value="MFS general substrate transporter"/>
    <property type="match status" value="1"/>
</dbReference>
<organism evidence="8 9">
    <name type="scientific">Vitis vinifera</name>
    <name type="common">Grape</name>
    <dbReference type="NCBI Taxonomy" id="29760"/>
    <lineage>
        <taxon>Eukaryota</taxon>
        <taxon>Viridiplantae</taxon>
        <taxon>Streptophyta</taxon>
        <taxon>Embryophyta</taxon>
        <taxon>Tracheophyta</taxon>
        <taxon>Spermatophyta</taxon>
        <taxon>Magnoliopsida</taxon>
        <taxon>eudicotyledons</taxon>
        <taxon>Gunneridae</taxon>
        <taxon>Pentapetalae</taxon>
        <taxon>rosids</taxon>
        <taxon>Vitales</taxon>
        <taxon>Vitaceae</taxon>
        <taxon>Viteae</taxon>
        <taxon>Vitis</taxon>
    </lineage>
</organism>
<dbReference type="CDD" id="cd17354">
    <property type="entry name" value="MFS_Mch1p_like"/>
    <property type="match status" value="1"/>
</dbReference>
<dbReference type="PANTHER" id="PTHR21576">
    <property type="entry name" value="UNCHARACTERIZED NODULIN-LIKE PROTEIN"/>
    <property type="match status" value="1"/>
</dbReference>
<evidence type="ECO:0000259" key="7">
    <source>
        <dbReference type="Pfam" id="PF23262"/>
    </source>
</evidence>
<feature type="transmembrane region" description="Helical" evidence="5">
    <location>
        <begin position="253"/>
        <end position="271"/>
    </location>
</feature>
<keyword evidence="3 5" id="KW-1133">Transmembrane helix</keyword>
<evidence type="ECO:0000256" key="2">
    <source>
        <dbReference type="ARBA" id="ARBA00022692"/>
    </source>
</evidence>
<evidence type="ECO:0000313" key="9">
    <source>
        <dbReference type="Proteomes" id="UP000288805"/>
    </source>
</evidence>
<feature type="transmembrane region" description="Helical" evidence="5">
    <location>
        <begin position="91"/>
        <end position="112"/>
    </location>
</feature>
<evidence type="ECO:0000256" key="3">
    <source>
        <dbReference type="ARBA" id="ARBA00022989"/>
    </source>
</evidence>
<comment type="caution">
    <text evidence="8">The sequence shown here is derived from an EMBL/GenBank/DDBJ whole genome shotgun (WGS) entry which is preliminary data.</text>
</comment>
<feature type="transmembrane region" description="Helical" evidence="5">
    <location>
        <begin position="23"/>
        <end position="46"/>
    </location>
</feature>
<feature type="transmembrane region" description="Helical" evidence="5">
    <location>
        <begin position="384"/>
        <end position="402"/>
    </location>
</feature>
<sequence length="665" mass="72752">MGMAEFSGGGGGRGMRRFGLQVLVGRWFMVFASLLIMSVAGATYMFSLYSGEIKTSLGYDQTTLNLLSFFKDLGGNVGVLSGLINEVTPPWVVLCIGAVMNFFGYFMIWLAVTDRIAKPQIWQMCLYICIGANSQSFANTGALVTCVRNFPESRGIVLGLLKGFVGLSGAIITQLYRAFYGDDSKSLILFIAWLPAAVSFVFLRTIRIMKVGRQANELKVFYDLLYMSLGLAGFLMVIIIIQNKFTFSRIEYSGSAAVVLILLFLPLAVVIKEEINIWKGKKQALDAAQVKVITENPPAVELASSPVVSLDQLPPPTAAPENAEKSVSCFKTMFKPPDRGEDYTILQALFSIDMLILFIVTTCGVGGTLTAIDNLGQIGSSQGYTAHSTTTFVSLVSIWNYLGRVVSGFASEIFLTRYKFPRPLMLTFVLLFSCVGHLLIAFAVPNSLYFASVIIGFCFGAQWPLVFAIISELFGLKYYSTLYNFGAVASPVGSYILNVKVAGHLYDKEALKQLEASGVTRVAGQDLTCTGAACYKLSFIIITAATLFGCIISFILVIRTKKFYQGDIYKKFRQEANKAEINMASSGNGILQLGETESKATVTATATATEDTTTTMDQPTQICRDGLERSNSKHINYPKQSQLERLPMVTSNLFTALASPPTRWQ</sequence>
<dbReference type="FunFam" id="1.20.1250.20:FF:000446">
    <property type="entry name" value="Nodulin family protein"/>
    <property type="match status" value="1"/>
</dbReference>
<dbReference type="PANTHER" id="PTHR21576:SF122">
    <property type="entry name" value="MFS TRANSPORTER"/>
    <property type="match status" value="1"/>
</dbReference>
<reference evidence="8 9" key="1">
    <citation type="journal article" date="2018" name="PLoS Genet.">
        <title>Population sequencing reveals clonal diversity and ancestral inbreeding in the grapevine cultivar Chardonnay.</title>
        <authorList>
            <person name="Roach M.J."/>
            <person name="Johnson D.L."/>
            <person name="Bohlmann J."/>
            <person name="van Vuuren H.J."/>
            <person name="Jones S.J."/>
            <person name="Pretorius I.S."/>
            <person name="Schmidt S.A."/>
            <person name="Borneman A.R."/>
        </authorList>
    </citation>
    <scope>NUCLEOTIDE SEQUENCE [LARGE SCALE GENOMIC DNA]</scope>
    <source>
        <strain evidence="9">cv. Chardonnay</strain>
        <tissue evidence="8">Leaf</tissue>
    </source>
</reference>
<dbReference type="Pfam" id="PF06813">
    <property type="entry name" value="Nodulin-like"/>
    <property type="match status" value="1"/>
</dbReference>
<name>A0A438JSG4_VITVI</name>
<feature type="domain" description="NFD4 C-terminal" evidence="7">
    <location>
        <begin position="349"/>
        <end position="564"/>
    </location>
</feature>
<dbReference type="Proteomes" id="UP000288805">
    <property type="component" value="Unassembled WGS sequence"/>
</dbReference>
<dbReference type="OrthoDB" id="410267at2759"/>
<keyword evidence="2 5" id="KW-0812">Transmembrane</keyword>
<evidence type="ECO:0000259" key="6">
    <source>
        <dbReference type="Pfam" id="PF06813"/>
    </source>
</evidence>
<dbReference type="InterPro" id="IPR036259">
    <property type="entry name" value="MFS_trans_sf"/>
</dbReference>
<keyword evidence="4 5" id="KW-0472">Membrane</keyword>
<feature type="transmembrane region" description="Helical" evidence="5">
    <location>
        <begin position="186"/>
        <end position="203"/>
    </location>
</feature>
<feature type="transmembrane region" description="Helical" evidence="5">
    <location>
        <begin position="482"/>
        <end position="502"/>
    </location>
</feature>
<evidence type="ECO:0000256" key="4">
    <source>
        <dbReference type="ARBA" id="ARBA00023136"/>
    </source>
</evidence>
<dbReference type="GO" id="GO:0016020">
    <property type="term" value="C:membrane"/>
    <property type="evidence" value="ECO:0007669"/>
    <property type="project" value="UniProtKB-SubCell"/>
</dbReference>
<comment type="subcellular location">
    <subcellularLocation>
        <location evidence="1">Membrane</location>
        <topology evidence="1">Multi-pass membrane protein</topology>
    </subcellularLocation>
</comment>
<feature type="transmembrane region" description="Helical" evidence="5">
    <location>
        <begin position="423"/>
        <end position="443"/>
    </location>
</feature>
<proteinExistence type="predicted"/>
<feature type="transmembrane region" description="Helical" evidence="5">
    <location>
        <begin position="449"/>
        <end position="470"/>
    </location>
</feature>
<dbReference type="Gene3D" id="1.20.1250.20">
    <property type="entry name" value="MFS general substrate transporter like domains"/>
    <property type="match status" value="1"/>
</dbReference>